<dbReference type="RefSeq" id="WP_115362489.1">
    <property type="nucleotide sequence ID" value="NZ_QDKL01000003.1"/>
</dbReference>
<sequence>MDKLELHLTYKEREEFIKPFHAKARDIKGSDYYHCEVKINGELYTSYVNYFEFFYDGQDLRETYEIIYDLKSFLERPIEEATIIDAPQLPKNIIVAFEYALIKYYIKHSPHHCFFTQDNTVKINLLFQSIKANEVKKGDVIKYKITPTPNIGEVIKNLELMSSKGAIIRLDGNRSLDPDQIESLFYNLSPEVIASIEYFEEPFDTLDKWSHLVCSQDIPQAIDESFKFNERSSIAEDINHIIIKFGVNCSVFEYFQLKKDDRKWQITITSGFEAPKLFNLATHLASRERNAAGLSTFMFFKNGLKLIKDYSKEESIIKAFRLI</sequence>
<proteinExistence type="predicted"/>
<dbReference type="Proteomes" id="UP000443582">
    <property type="component" value="Unassembled WGS sequence"/>
</dbReference>
<evidence type="ECO:0000313" key="1">
    <source>
        <dbReference type="EMBL" id="RZF20557.1"/>
    </source>
</evidence>
<protein>
    <submittedName>
        <fullName evidence="1">Uncharacterized protein</fullName>
    </submittedName>
</protein>
<name>A0ABY0IGT1_9BACT</name>
<comment type="caution">
    <text evidence="1">The sequence shown here is derived from an EMBL/GenBank/DDBJ whole genome shotgun (WGS) entry which is preliminary data.</text>
</comment>
<keyword evidence="2" id="KW-1185">Reference proteome</keyword>
<dbReference type="EMBL" id="QDKL01000003">
    <property type="protein sequence ID" value="RZF20557.1"/>
    <property type="molecule type" value="Genomic_DNA"/>
</dbReference>
<reference evidence="2" key="1">
    <citation type="journal article" date="2019" name="Int. J. Syst. Evol. Microbiol.">
        <title>Halobacteriovorax valvorus sp. nov., a novel prokaryotic predator isolated from coastal seawater of China.</title>
        <authorList>
            <person name="Chen M.-X."/>
        </authorList>
    </citation>
    <scope>NUCLEOTIDE SEQUENCE [LARGE SCALE GENOMIC DNA]</scope>
    <source>
        <strain evidence="2">BL9</strain>
    </source>
</reference>
<dbReference type="Gene3D" id="3.20.20.120">
    <property type="entry name" value="Enolase-like C-terminal domain"/>
    <property type="match status" value="1"/>
</dbReference>
<evidence type="ECO:0000313" key="2">
    <source>
        <dbReference type="Proteomes" id="UP000443582"/>
    </source>
</evidence>
<dbReference type="InterPro" id="IPR036849">
    <property type="entry name" value="Enolase-like_C_sf"/>
</dbReference>
<gene>
    <name evidence="1" type="ORF">DAY19_11265</name>
</gene>
<accession>A0ABY0IGT1</accession>
<organism evidence="1 2">
    <name type="scientific">Halobacteriovorax vibrionivorans</name>
    <dbReference type="NCBI Taxonomy" id="2152716"/>
    <lineage>
        <taxon>Bacteria</taxon>
        <taxon>Pseudomonadati</taxon>
        <taxon>Bdellovibrionota</taxon>
        <taxon>Bacteriovoracia</taxon>
        <taxon>Bacteriovoracales</taxon>
        <taxon>Halobacteriovoraceae</taxon>
        <taxon>Halobacteriovorax</taxon>
    </lineage>
</organism>
<dbReference type="SUPFAM" id="SSF51604">
    <property type="entry name" value="Enolase C-terminal domain-like"/>
    <property type="match status" value="1"/>
</dbReference>